<feature type="domain" description="Four-carbon acid sugar kinase nucleotide binding" evidence="8">
    <location>
        <begin position="269"/>
        <end position="440"/>
    </location>
</feature>
<keyword evidence="10" id="KW-1185">Reference proteome</keyword>
<proteinExistence type="inferred from homology"/>
<dbReference type="Gene3D" id="3.40.50.10840">
    <property type="entry name" value="Putative sugar-binding, N-terminal domain"/>
    <property type="match status" value="1"/>
</dbReference>
<evidence type="ECO:0000256" key="4">
    <source>
        <dbReference type="ARBA" id="ARBA00022777"/>
    </source>
</evidence>
<comment type="caution">
    <text evidence="9">The sequence shown here is derived from an EMBL/GenBank/DDBJ whole genome shotgun (WGS) entry which is preliminary data.</text>
</comment>
<feature type="domain" description="Four-carbon acid sugar kinase N-terminal" evidence="7">
    <location>
        <begin position="3"/>
        <end position="226"/>
    </location>
</feature>
<evidence type="ECO:0000256" key="3">
    <source>
        <dbReference type="ARBA" id="ARBA00022741"/>
    </source>
</evidence>
<keyword evidence="2" id="KW-0808">Transferase</keyword>
<protein>
    <submittedName>
        <fullName evidence="9">Four-carbon acid sugar kinase family protein</fullName>
    </submittedName>
</protein>
<keyword evidence="3" id="KW-0547">Nucleotide-binding</keyword>
<dbReference type="Pfam" id="PF17042">
    <property type="entry name" value="NBD_C"/>
    <property type="match status" value="1"/>
</dbReference>
<dbReference type="AlphaFoldDB" id="A0A4R5KX57"/>
<gene>
    <name evidence="9" type="ORF">E1757_08080</name>
</gene>
<reference evidence="9 10" key="1">
    <citation type="submission" date="2019-03" db="EMBL/GenBank/DDBJ databases">
        <title>This is whole genome sequence of Paenibacillus sp MS74 strain.</title>
        <authorList>
            <person name="Trinh H.N."/>
        </authorList>
    </citation>
    <scope>NUCLEOTIDE SEQUENCE [LARGE SCALE GENOMIC DNA]</scope>
    <source>
        <strain evidence="9 10">MS74</strain>
    </source>
</reference>
<dbReference type="Gene3D" id="3.40.980.20">
    <property type="entry name" value="Four-carbon acid sugar kinase, nucleotide binding domain"/>
    <property type="match status" value="1"/>
</dbReference>
<dbReference type="InterPro" id="IPR031475">
    <property type="entry name" value="NBD_C"/>
</dbReference>
<evidence type="ECO:0000256" key="2">
    <source>
        <dbReference type="ARBA" id="ARBA00022679"/>
    </source>
</evidence>
<dbReference type="InterPro" id="IPR037051">
    <property type="entry name" value="4-carb_acid_sugar_kinase_N_sf"/>
</dbReference>
<dbReference type="GO" id="GO:0016301">
    <property type="term" value="F:kinase activity"/>
    <property type="evidence" value="ECO:0007669"/>
    <property type="project" value="UniProtKB-KW"/>
</dbReference>
<evidence type="ECO:0000259" key="8">
    <source>
        <dbReference type="Pfam" id="PF17042"/>
    </source>
</evidence>
<evidence type="ECO:0000313" key="10">
    <source>
        <dbReference type="Proteomes" id="UP000295636"/>
    </source>
</evidence>
<dbReference type="OrthoDB" id="9778478at2"/>
<accession>A0A4R5KX57</accession>
<keyword evidence="4 9" id="KW-0418">Kinase</keyword>
<evidence type="ECO:0000313" key="9">
    <source>
        <dbReference type="EMBL" id="TDF99768.1"/>
    </source>
</evidence>
<evidence type="ECO:0000259" key="7">
    <source>
        <dbReference type="Pfam" id="PF07005"/>
    </source>
</evidence>
<dbReference type="EMBL" id="SMRT01000002">
    <property type="protein sequence ID" value="TDF99768.1"/>
    <property type="molecule type" value="Genomic_DNA"/>
</dbReference>
<evidence type="ECO:0000256" key="6">
    <source>
        <dbReference type="ARBA" id="ARBA00023277"/>
    </source>
</evidence>
<dbReference type="GO" id="GO:0005524">
    <property type="term" value="F:ATP binding"/>
    <property type="evidence" value="ECO:0007669"/>
    <property type="project" value="UniProtKB-KW"/>
</dbReference>
<evidence type="ECO:0000256" key="5">
    <source>
        <dbReference type="ARBA" id="ARBA00022840"/>
    </source>
</evidence>
<dbReference type="InterPro" id="IPR042213">
    <property type="entry name" value="NBD_C_sf"/>
</dbReference>
<comment type="similarity">
    <text evidence="1">Belongs to the four-carbon acid sugar kinase family.</text>
</comment>
<keyword evidence="6" id="KW-0119">Carbohydrate metabolism</keyword>
<dbReference type="SUPFAM" id="SSF142764">
    <property type="entry name" value="YgbK-like"/>
    <property type="match status" value="1"/>
</dbReference>
<dbReference type="Proteomes" id="UP000295636">
    <property type="component" value="Unassembled WGS sequence"/>
</dbReference>
<organism evidence="9 10">
    <name type="scientific">Paenibacillus piri</name>
    <dbReference type="NCBI Taxonomy" id="2547395"/>
    <lineage>
        <taxon>Bacteria</taxon>
        <taxon>Bacillati</taxon>
        <taxon>Bacillota</taxon>
        <taxon>Bacilli</taxon>
        <taxon>Bacillales</taxon>
        <taxon>Paenibacillaceae</taxon>
        <taxon>Paenibacillus</taxon>
    </lineage>
</organism>
<evidence type="ECO:0000256" key="1">
    <source>
        <dbReference type="ARBA" id="ARBA00005715"/>
    </source>
</evidence>
<sequence>MELAIIADDLTGANDTGVQLARRGLKTSVLIQMEAGNEACSRLDAVVLDTDSRAASPEEAYRRVKEASVYVRQLGCGTIYKKMDSTLRGNIGVELDAVFDAVEPELIVLAPAFPQTGRLVRDGILYVNGIPVHETAAGSDPKTPVKESHIPTLLKLQTKREVGLIDHHDLRQGGAHMQQKLSSLLDRQIRYILFDSGSESDLRTVANCIEQSGRRVVWAGSAGLANFLPMVQASASTDSATESNAIQANDAAIGGEERSGKLAAKLPVLLVVGSVNGQSRKQLDALLRVRDAVQPVKLQAYASVEGGAAKDAELARICREAEASLRQGMNVALFSSGDQADIDRANEVGRRFGLDPTAVSERVADMLGEAAAMLMKSHPLQGVVLTGGDTAKQVCLHWGAYSFELLDELESGIPRGRLIGDGRTVEAVTKAGGFGSEQVLIRAIGQLRGEDTTA</sequence>
<name>A0A4R5KX57_9BACL</name>
<dbReference type="Pfam" id="PF07005">
    <property type="entry name" value="SBD_N"/>
    <property type="match status" value="1"/>
</dbReference>
<dbReference type="InterPro" id="IPR010737">
    <property type="entry name" value="4-carb_acid_sugar_kinase_N"/>
</dbReference>
<keyword evidence="5" id="KW-0067">ATP-binding</keyword>
<dbReference type="RefSeq" id="WP_133226470.1">
    <property type="nucleotide sequence ID" value="NZ_SMRT01000002.1"/>
</dbReference>